<name>A0A9P3GP44_9APHY</name>
<dbReference type="PROSITE" id="PS50103">
    <property type="entry name" value="ZF_C3H1"/>
    <property type="match status" value="2"/>
</dbReference>
<feature type="compositionally biased region" description="Low complexity" evidence="6">
    <location>
        <begin position="1"/>
        <end position="24"/>
    </location>
</feature>
<dbReference type="EMBL" id="BPQB01000098">
    <property type="protein sequence ID" value="GJE98977.1"/>
    <property type="molecule type" value="Genomic_DNA"/>
</dbReference>
<accession>A0A9P3GP44</accession>
<dbReference type="SMART" id="SM00356">
    <property type="entry name" value="ZnF_C3H1"/>
    <property type="match status" value="2"/>
</dbReference>
<dbReference type="OrthoDB" id="411372at2759"/>
<feature type="zinc finger region" description="C3H1-type" evidence="5">
    <location>
        <begin position="270"/>
        <end position="297"/>
    </location>
</feature>
<dbReference type="PANTHER" id="PTHR12547:SF18">
    <property type="entry name" value="PROTEIN TIS11"/>
    <property type="match status" value="1"/>
</dbReference>
<evidence type="ECO:0000256" key="4">
    <source>
        <dbReference type="ARBA" id="ARBA00022833"/>
    </source>
</evidence>
<dbReference type="InterPro" id="IPR000571">
    <property type="entry name" value="Znf_CCCH"/>
</dbReference>
<evidence type="ECO:0000256" key="6">
    <source>
        <dbReference type="SAM" id="MobiDB-lite"/>
    </source>
</evidence>
<keyword evidence="3 5" id="KW-0863">Zinc-finger</keyword>
<dbReference type="PANTHER" id="PTHR12547">
    <property type="entry name" value="CCCH ZINC FINGER/TIS11-RELATED"/>
    <property type="match status" value="1"/>
</dbReference>
<feature type="compositionally biased region" description="Basic residues" evidence="6">
    <location>
        <begin position="233"/>
        <end position="243"/>
    </location>
</feature>
<protein>
    <submittedName>
        <fullName evidence="8">Zinc finger CCCH domain-containing protein</fullName>
    </submittedName>
</protein>
<feature type="region of interest" description="Disordered" evidence="6">
    <location>
        <begin position="1"/>
        <end position="52"/>
    </location>
</feature>
<sequence>MGSPTTTYTSTSLSGRGAVVSGAVGDRHRRNSSARSSAKRSRNDHPSATKYGDNCSLVHGAPKLTVAIPPYGVPCHPYYGLPAPLVRDAVLVTPHLYFPAHPDFHADVDGLEQGMRGIKLDGHGAAALMAHADALLSAPPSTPSSTLSDTDLSSPQSFVSMHLAGSESSYASDNREPGRQRSNSGGSFYRTKPCKFFHSNGMCVKGNRCNFIHDQSQARRPSQSPVVGSPPTSRRRRAAKRAQARAEEAEQRTNFYPITWRVIGGGVMMGGQREICPAFKAGICSDGPNCQLAHPLEEDEDLYELSDVSTPTSSYDPIEHFSPVSPVYLPYPFIHYQVPTPFPEVPEVSLPCPTIVEVQNVPGGSTVLDGDTLLPRQLDDDDALTADAPSEDNTLLSARTIERPVSTPPMAKPSTPSVERLFQAEASW</sequence>
<evidence type="ECO:0000256" key="5">
    <source>
        <dbReference type="PROSITE-ProRule" id="PRU00723"/>
    </source>
</evidence>
<dbReference type="Proteomes" id="UP000703269">
    <property type="component" value="Unassembled WGS sequence"/>
</dbReference>
<evidence type="ECO:0000313" key="9">
    <source>
        <dbReference type="Proteomes" id="UP000703269"/>
    </source>
</evidence>
<dbReference type="GO" id="GO:0008270">
    <property type="term" value="F:zinc ion binding"/>
    <property type="evidence" value="ECO:0007669"/>
    <property type="project" value="UniProtKB-KW"/>
</dbReference>
<dbReference type="InterPro" id="IPR045877">
    <property type="entry name" value="ZFP36-like"/>
</dbReference>
<proteinExistence type="predicted"/>
<feature type="compositionally biased region" description="Basic residues" evidence="6">
    <location>
        <begin position="27"/>
        <end position="40"/>
    </location>
</feature>
<feature type="compositionally biased region" description="Polar residues" evidence="6">
    <location>
        <begin position="214"/>
        <end position="232"/>
    </location>
</feature>
<dbReference type="Gene3D" id="4.10.1000.10">
    <property type="entry name" value="Zinc finger, CCCH-type"/>
    <property type="match status" value="1"/>
</dbReference>
<feature type="zinc finger region" description="C3H1-type" evidence="5">
    <location>
        <begin position="188"/>
        <end position="216"/>
    </location>
</feature>
<feature type="domain" description="C3H1-type" evidence="7">
    <location>
        <begin position="188"/>
        <end position="216"/>
    </location>
</feature>
<dbReference type="InterPro" id="IPR036855">
    <property type="entry name" value="Znf_CCCH_sf"/>
</dbReference>
<evidence type="ECO:0000256" key="2">
    <source>
        <dbReference type="ARBA" id="ARBA00022737"/>
    </source>
</evidence>
<evidence type="ECO:0000256" key="1">
    <source>
        <dbReference type="ARBA" id="ARBA00022723"/>
    </source>
</evidence>
<feature type="domain" description="C3H1-type" evidence="7">
    <location>
        <begin position="270"/>
        <end position="297"/>
    </location>
</feature>
<comment type="caution">
    <text evidence="8">The sequence shown here is derived from an EMBL/GenBank/DDBJ whole genome shotgun (WGS) entry which is preliminary data.</text>
</comment>
<reference evidence="8 9" key="1">
    <citation type="submission" date="2021-08" db="EMBL/GenBank/DDBJ databases">
        <title>Draft Genome Sequence of Phanerochaete sordida strain YK-624.</title>
        <authorList>
            <person name="Mori T."/>
            <person name="Dohra H."/>
            <person name="Suzuki T."/>
            <person name="Kawagishi H."/>
            <person name="Hirai H."/>
        </authorList>
    </citation>
    <scope>NUCLEOTIDE SEQUENCE [LARGE SCALE GENOMIC DNA]</scope>
    <source>
        <strain evidence="8 9">YK-624</strain>
    </source>
</reference>
<organism evidence="8 9">
    <name type="scientific">Phanerochaete sordida</name>
    <dbReference type="NCBI Taxonomy" id="48140"/>
    <lineage>
        <taxon>Eukaryota</taxon>
        <taxon>Fungi</taxon>
        <taxon>Dikarya</taxon>
        <taxon>Basidiomycota</taxon>
        <taxon>Agaricomycotina</taxon>
        <taxon>Agaricomycetes</taxon>
        <taxon>Polyporales</taxon>
        <taxon>Phanerochaetaceae</taxon>
        <taxon>Phanerochaete</taxon>
    </lineage>
</organism>
<keyword evidence="1 5" id="KW-0479">Metal-binding</keyword>
<gene>
    <name evidence="8" type="ORF">PsYK624_152150</name>
</gene>
<feature type="region of interest" description="Disordered" evidence="6">
    <location>
        <begin position="214"/>
        <end position="248"/>
    </location>
</feature>
<dbReference type="AlphaFoldDB" id="A0A9P3GP44"/>
<keyword evidence="2" id="KW-0677">Repeat</keyword>
<keyword evidence="9" id="KW-1185">Reference proteome</keyword>
<evidence type="ECO:0000256" key="3">
    <source>
        <dbReference type="ARBA" id="ARBA00022771"/>
    </source>
</evidence>
<evidence type="ECO:0000313" key="8">
    <source>
        <dbReference type="EMBL" id="GJE98977.1"/>
    </source>
</evidence>
<feature type="region of interest" description="Disordered" evidence="6">
    <location>
        <begin position="164"/>
        <end position="186"/>
    </location>
</feature>
<keyword evidence="4 5" id="KW-0862">Zinc</keyword>
<dbReference type="SUPFAM" id="SSF90229">
    <property type="entry name" value="CCCH zinc finger"/>
    <property type="match status" value="1"/>
</dbReference>
<dbReference type="GO" id="GO:0003729">
    <property type="term" value="F:mRNA binding"/>
    <property type="evidence" value="ECO:0007669"/>
    <property type="project" value="InterPro"/>
</dbReference>
<evidence type="ECO:0000259" key="7">
    <source>
        <dbReference type="PROSITE" id="PS50103"/>
    </source>
</evidence>
<dbReference type="Pfam" id="PF00642">
    <property type="entry name" value="zf-CCCH"/>
    <property type="match status" value="1"/>
</dbReference>